<evidence type="ECO:0000256" key="1">
    <source>
        <dbReference type="ARBA" id="ARBA00022630"/>
    </source>
</evidence>
<name>A0ABT6LP12_9ACTN</name>
<evidence type="ECO:0000256" key="2">
    <source>
        <dbReference type="ARBA" id="ARBA00022643"/>
    </source>
</evidence>
<evidence type="ECO:0000313" key="7">
    <source>
        <dbReference type="Proteomes" id="UP001160499"/>
    </source>
</evidence>
<dbReference type="InterPro" id="IPR011251">
    <property type="entry name" value="Luciferase-like_dom"/>
</dbReference>
<sequence>MSVHLHWFLPTGGDGRTLVDRHAYGSNQTGSPVRGVRPPDIEYLAQIAKAAEQLGFEAVLTPTGTWCEDAWLTTVALAQHTQRLKFLVAFRPGLISPRRWRRPISESPAGGCC</sequence>
<dbReference type="PANTHER" id="PTHR42847:SF4">
    <property type="entry name" value="ALKANESULFONATE MONOOXYGENASE-RELATED"/>
    <property type="match status" value="1"/>
</dbReference>
<dbReference type="Proteomes" id="UP001160499">
    <property type="component" value="Unassembled WGS sequence"/>
</dbReference>
<dbReference type="EMBL" id="JARXVH010000008">
    <property type="protein sequence ID" value="MDH6217993.1"/>
    <property type="molecule type" value="Genomic_DNA"/>
</dbReference>
<keyword evidence="4" id="KW-0503">Monooxygenase</keyword>
<dbReference type="PANTHER" id="PTHR42847">
    <property type="entry name" value="ALKANESULFONATE MONOOXYGENASE"/>
    <property type="match status" value="1"/>
</dbReference>
<keyword evidence="2" id="KW-0288">FMN</keyword>
<proteinExistence type="predicted"/>
<keyword evidence="1" id="KW-0285">Flavoprotein</keyword>
<accession>A0ABT6LP12</accession>
<reference evidence="6 7" key="1">
    <citation type="submission" date="2023-04" db="EMBL/GenBank/DDBJ databases">
        <title>Forest soil microbial communities from Buena Vista Peninsula, Colon Province, Panama.</title>
        <authorList>
            <person name="Bouskill N."/>
        </authorList>
    </citation>
    <scope>NUCLEOTIDE SEQUENCE [LARGE SCALE GENOMIC DNA]</scope>
    <source>
        <strain evidence="6 7">GGS1</strain>
    </source>
</reference>
<organism evidence="6 7">
    <name type="scientific">Streptomyces pseudovenezuelae</name>
    <dbReference type="NCBI Taxonomy" id="67350"/>
    <lineage>
        <taxon>Bacteria</taxon>
        <taxon>Bacillati</taxon>
        <taxon>Actinomycetota</taxon>
        <taxon>Actinomycetes</taxon>
        <taxon>Kitasatosporales</taxon>
        <taxon>Streptomycetaceae</taxon>
        <taxon>Streptomyces</taxon>
        <taxon>Streptomyces aurantiacus group</taxon>
    </lineage>
</organism>
<dbReference type="InterPro" id="IPR050172">
    <property type="entry name" value="SsuD_RutA_monooxygenase"/>
</dbReference>
<feature type="domain" description="Luciferase-like" evidence="5">
    <location>
        <begin position="26"/>
        <end position="96"/>
    </location>
</feature>
<dbReference type="Pfam" id="PF00296">
    <property type="entry name" value="Bac_luciferase"/>
    <property type="match status" value="1"/>
</dbReference>
<keyword evidence="7" id="KW-1185">Reference proteome</keyword>
<evidence type="ECO:0000313" key="6">
    <source>
        <dbReference type="EMBL" id="MDH6217993.1"/>
    </source>
</evidence>
<evidence type="ECO:0000256" key="4">
    <source>
        <dbReference type="ARBA" id="ARBA00023033"/>
    </source>
</evidence>
<dbReference type="SUPFAM" id="SSF51679">
    <property type="entry name" value="Bacterial luciferase-like"/>
    <property type="match status" value="1"/>
</dbReference>
<evidence type="ECO:0000256" key="3">
    <source>
        <dbReference type="ARBA" id="ARBA00023002"/>
    </source>
</evidence>
<keyword evidence="3" id="KW-0560">Oxidoreductase</keyword>
<gene>
    <name evidence="6" type="ORF">M2283_005325</name>
</gene>
<dbReference type="InterPro" id="IPR036661">
    <property type="entry name" value="Luciferase-like_sf"/>
</dbReference>
<comment type="caution">
    <text evidence="6">The sequence shown here is derived from an EMBL/GenBank/DDBJ whole genome shotgun (WGS) entry which is preliminary data.</text>
</comment>
<dbReference type="Gene3D" id="3.20.20.30">
    <property type="entry name" value="Luciferase-like domain"/>
    <property type="match status" value="1"/>
</dbReference>
<evidence type="ECO:0000259" key="5">
    <source>
        <dbReference type="Pfam" id="PF00296"/>
    </source>
</evidence>
<protein>
    <submittedName>
        <fullName evidence="6">Alkanesulfonate monooxygenase SsuD/methylene tetrahydromethanopterin reductase-like flavin-dependent oxidoreductase (Luciferase family)</fullName>
    </submittedName>
</protein>